<feature type="compositionally biased region" description="Acidic residues" evidence="3">
    <location>
        <begin position="1197"/>
        <end position="1216"/>
    </location>
</feature>
<dbReference type="KEGG" id="bbel:109462164"/>
<dbReference type="InterPro" id="IPR011333">
    <property type="entry name" value="SKP1/BTB/POZ_sf"/>
</dbReference>
<feature type="compositionally biased region" description="Polar residues" evidence="3">
    <location>
        <begin position="1140"/>
        <end position="1158"/>
    </location>
</feature>
<dbReference type="Gene3D" id="2.120.10.80">
    <property type="entry name" value="Kelch-type beta propeller"/>
    <property type="match status" value="2"/>
</dbReference>
<evidence type="ECO:0000256" key="2">
    <source>
        <dbReference type="ARBA" id="ARBA00022737"/>
    </source>
</evidence>
<feature type="region of interest" description="Disordered" evidence="3">
    <location>
        <begin position="1126"/>
        <end position="1175"/>
    </location>
</feature>
<dbReference type="InterPro" id="IPR015915">
    <property type="entry name" value="Kelch-typ_b-propeller"/>
</dbReference>
<dbReference type="InterPro" id="IPR000210">
    <property type="entry name" value="BTB/POZ_dom"/>
</dbReference>
<feature type="region of interest" description="Disordered" evidence="3">
    <location>
        <begin position="1194"/>
        <end position="1216"/>
    </location>
</feature>
<accession>A0A6P4XCG1</accession>
<feature type="compositionally biased region" description="Acidic residues" evidence="3">
    <location>
        <begin position="1365"/>
        <end position="1385"/>
    </location>
</feature>
<feature type="region of interest" description="Disordered" evidence="3">
    <location>
        <begin position="257"/>
        <end position="278"/>
    </location>
</feature>
<dbReference type="PROSITE" id="PS50097">
    <property type="entry name" value="BTB"/>
    <property type="match status" value="2"/>
</dbReference>
<evidence type="ECO:0000313" key="7">
    <source>
        <dbReference type="RefSeq" id="XP_019614216.1"/>
    </source>
</evidence>
<sequence length="1385" mass="155789">MSRAKTFFGRRRQELFAELNSQRQTGEFVDMVMMVQNMRFRCHRTILSSTSYFKAILSKRRTEGITSNVVELQNIAPLCFPKILDFVYTGQITISQDDVKDILQAAHKLKLKKIKKYCLEFMHRRIQQSNCLFFLHLANLYGFSDLKDVAKTTAVHEFWKASQYDGFLTLSSDELVDLLQTDLLKVTSEDEVTTSVIQWLDHDPDSRKQALPTILQEIHLSCVHVSVLRELESHPAVLESAECLAKVTAAKEEHLNGTSQLTAGAEGRGAKPKRKPPASDGLTIIVGGWKVEQPIPLKSVICLEPDDQHCYHITDLPIPALGYTSVANAGRHLYISGGCLSPMTRDGSHTSAPIKQAFCYDFLTDAWTQLPDMPRGRAEHQSVVVDGKLFLVGGDVEAASDEAASIDMTGPLSIDCYDLQKGTWIKPPTIPPINPSSKWNFKVASCGGKLVLVEGEIKIKESRETLCVHALDVPGREWTYSDISWGPAVYSSSSNISVDISVNAIDDKVYVCAYTRYGTLLFAYDVKTESLTMVKSAQASRSIKFLCTTLFERIDLPDDVPLPEGTMDATRMISIYDHELSFVDKVRRADGHIPFAVFGCSVLRTKKSSIGWYCRDRHAIYVNDDKDVIEMRPGHRCRGGLKRPDPSTRTVRFKNDDHSRDLGDKLVRQCNTGTYADVVLEVEGRKVRCHRAVLASTPYFKTMFSCSLKESNSRVVKLCGIDFNSLRKILTFLYKGSIQISGDNVQEILQAAHMLQIDEITEFCRSVIQDNIHACNCIGVMRLANLYGFSDLEEEARREAVTQFSEVRQDEEFLSLSTAELVDLLGDDCLKVTSEDEVVTSVVRWLDHDPESRKTSMPAILQKIRLPYVKVSMLEKLESHPGVLESAECLAKITAVKQGHLTGKLQLLEYEHKRSGRSDDMEITVGGWRGRAHYWHYVQAIPLESIICRDPDDQHSFHITKLPTAVSGYMSVARAERHLYVTGGRAHPLVGQGPHSAPSRQAFRYDFPEDTWTQLPDMTRGRAGHQSVVVGGKLFLVGGDTDDTPAFSMDCYDLEEDAWINPAPTLPEIDPSSTLRLVDTSSNHVVLIEIPTDTKECTTKDVLRRVLGWNLKVDRKQLIVHVLNTPTAPLGSDDDEFALTDNNSSLLDNPHSKSNGQVGRQPEAGFSQDNDKSTENDDDFAAILRDLPLLNCKDNEDAYDGDDEKEEEEEDKYDENEQWTRSDILLLYNLDGHDIYVISVNDKVYFHFVPAKETGQRNIHHVQVYNVKEKTTTDLLKVGGFSHSKRGFGRYYYVFDRFSDAIINHKFQDMAIEKCEASTSLFGPGTSLFGQSVLTVDKRGIGWYCRDLEKFENVDKPNQSPCVIAEDEEDQDTDTNDEEETDDDN</sequence>
<reference evidence="6 7" key="1">
    <citation type="submission" date="2025-04" db="UniProtKB">
        <authorList>
            <consortium name="RefSeq"/>
        </authorList>
    </citation>
    <scope>IDENTIFICATION</scope>
    <source>
        <tissue evidence="6 7">Gonad</tissue>
    </source>
</reference>
<dbReference type="Pfam" id="PF07707">
    <property type="entry name" value="BACK"/>
    <property type="match status" value="2"/>
</dbReference>
<dbReference type="RefSeq" id="XP_019614216.1">
    <property type="nucleotide sequence ID" value="XM_019758657.1"/>
</dbReference>
<dbReference type="PANTHER" id="PTHR24412">
    <property type="entry name" value="KELCH PROTEIN"/>
    <property type="match status" value="1"/>
</dbReference>
<evidence type="ECO:0000313" key="6">
    <source>
        <dbReference type="RefSeq" id="XP_019614215.1"/>
    </source>
</evidence>
<dbReference type="Pfam" id="PF00651">
    <property type="entry name" value="BTB"/>
    <property type="match status" value="2"/>
</dbReference>
<name>A0A6P4XCG1_BRABE</name>
<feature type="region of interest" description="Disordered" evidence="3">
    <location>
        <begin position="1357"/>
        <end position="1385"/>
    </location>
</feature>
<dbReference type="Pfam" id="PF01344">
    <property type="entry name" value="Kelch_1"/>
    <property type="match status" value="3"/>
</dbReference>
<dbReference type="SUPFAM" id="SSF54695">
    <property type="entry name" value="POZ domain"/>
    <property type="match status" value="2"/>
</dbReference>
<evidence type="ECO:0000259" key="4">
    <source>
        <dbReference type="PROSITE" id="PS50097"/>
    </source>
</evidence>
<feature type="domain" description="BTB" evidence="4">
    <location>
        <begin position="676"/>
        <end position="742"/>
    </location>
</feature>
<dbReference type="RefSeq" id="XP_019614215.1">
    <property type="nucleotide sequence ID" value="XM_019758656.1"/>
</dbReference>
<feature type="domain" description="BTB" evidence="4">
    <location>
        <begin position="29"/>
        <end position="96"/>
    </location>
</feature>
<keyword evidence="1" id="KW-0880">Kelch repeat</keyword>
<dbReference type="Gene3D" id="3.30.710.10">
    <property type="entry name" value="Potassium Channel Kv1.1, Chain A"/>
    <property type="match status" value="2"/>
</dbReference>
<dbReference type="PANTHER" id="PTHR24412:SF272">
    <property type="entry name" value="KELCH-LIKE PROTEIN DIABLO"/>
    <property type="match status" value="1"/>
</dbReference>
<keyword evidence="2" id="KW-0677">Repeat</keyword>
<dbReference type="Proteomes" id="UP000515135">
    <property type="component" value="Unplaced"/>
</dbReference>
<dbReference type="FunFam" id="1.25.40.420:FF:000001">
    <property type="entry name" value="Kelch-like family member 12"/>
    <property type="match status" value="1"/>
</dbReference>
<evidence type="ECO:0000313" key="5">
    <source>
        <dbReference type="Proteomes" id="UP000515135"/>
    </source>
</evidence>
<gene>
    <name evidence="6 7" type="primary">LOC109462164</name>
</gene>
<proteinExistence type="predicted"/>
<dbReference type="SUPFAM" id="SSF117281">
    <property type="entry name" value="Kelch motif"/>
    <property type="match status" value="2"/>
</dbReference>
<organism evidence="5 6">
    <name type="scientific">Branchiostoma belcheri</name>
    <name type="common">Amphioxus</name>
    <dbReference type="NCBI Taxonomy" id="7741"/>
    <lineage>
        <taxon>Eukaryota</taxon>
        <taxon>Metazoa</taxon>
        <taxon>Chordata</taxon>
        <taxon>Cephalochordata</taxon>
        <taxon>Leptocardii</taxon>
        <taxon>Amphioxiformes</taxon>
        <taxon>Branchiostomatidae</taxon>
        <taxon>Branchiostoma</taxon>
    </lineage>
</organism>
<evidence type="ECO:0000256" key="1">
    <source>
        <dbReference type="ARBA" id="ARBA00022441"/>
    </source>
</evidence>
<dbReference type="InterPro" id="IPR006652">
    <property type="entry name" value="Kelch_1"/>
</dbReference>
<dbReference type="SMART" id="SM00875">
    <property type="entry name" value="BACK"/>
    <property type="match status" value="2"/>
</dbReference>
<dbReference type="OrthoDB" id="5857890at2759"/>
<dbReference type="SMART" id="SM00612">
    <property type="entry name" value="Kelch"/>
    <property type="match status" value="3"/>
</dbReference>
<dbReference type="InterPro" id="IPR011705">
    <property type="entry name" value="BACK"/>
</dbReference>
<evidence type="ECO:0000256" key="3">
    <source>
        <dbReference type="SAM" id="MobiDB-lite"/>
    </source>
</evidence>
<dbReference type="GeneID" id="109462164"/>
<protein>
    <submittedName>
        <fullName evidence="6 7">Uncharacterized protein LOC109462164</fullName>
    </submittedName>
</protein>
<keyword evidence="5" id="KW-1185">Reference proteome</keyword>
<dbReference type="SMART" id="SM00225">
    <property type="entry name" value="BTB"/>
    <property type="match status" value="2"/>
</dbReference>
<dbReference type="Gene3D" id="1.25.40.420">
    <property type="match status" value="2"/>
</dbReference>